<dbReference type="InterPro" id="IPR053967">
    <property type="entry name" value="LlgE_F_G-like_D1"/>
</dbReference>
<name>A0A1G6W1R0_9PROT</name>
<organism evidence="8 9">
    <name type="scientific">Kordiimonas lacus</name>
    <dbReference type="NCBI Taxonomy" id="637679"/>
    <lineage>
        <taxon>Bacteria</taxon>
        <taxon>Pseudomonadati</taxon>
        <taxon>Pseudomonadota</taxon>
        <taxon>Alphaproteobacteria</taxon>
        <taxon>Kordiimonadales</taxon>
        <taxon>Kordiimonadaceae</taxon>
        <taxon>Kordiimonas</taxon>
    </lineage>
</organism>
<comment type="similarity">
    <text evidence="2 4">Belongs to the flagella basal body rod proteins family.</text>
</comment>
<feature type="region of interest" description="Disordered" evidence="5">
    <location>
        <begin position="227"/>
        <end position="248"/>
    </location>
</feature>
<dbReference type="OrthoDB" id="9804559at2"/>
<keyword evidence="8" id="KW-0966">Cell projection</keyword>
<evidence type="ECO:0000259" key="7">
    <source>
        <dbReference type="Pfam" id="PF22692"/>
    </source>
</evidence>
<dbReference type="RefSeq" id="WP_074519307.1">
    <property type="nucleotide sequence ID" value="NZ_DAIOMO010000001.1"/>
</dbReference>
<feature type="domain" description="Flagellar basal-body/hook protein C-terminal" evidence="6">
    <location>
        <begin position="199"/>
        <end position="241"/>
    </location>
</feature>
<dbReference type="PANTHER" id="PTHR30435:SF19">
    <property type="entry name" value="FLAGELLAR BASAL-BODY ROD PROTEIN FLGG"/>
    <property type="match status" value="1"/>
</dbReference>
<dbReference type="Pfam" id="PF22692">
    <property type="entry name" value="LlgE_F_G_D1"/>
    <property type="match status" value="1"/>
</dbReference>
<dbReference type="Pfam" id="PF06429">
    <property type="entry name" value="Flg_bbr_C"/>
    <property type="match status" value="1"/>
</dbReference>
<keyword evidence="8" id="KW-0282">Flagellum</keyword>
<comment type="subcellular location">
    <subcellularLocation>
        <location evidence="1 4">Bacterial flagellum basal body</location>
    </subcellularLocation>
</comment>
<accession>A0A1G6W1R0</accession>
<evidence type="ECO:0000256" key="2">
    <source>
        <dbReference type="ARBA" id="ARBA00009677"/>
    </source>
</evidence>
<protein>
    <submittedName>
        <fullName evidence="8">Flagellar basal-body rod protein FlgF</fullName>
    </submittedName>
</protein>
<evidence type="ECO:0000256" key="3">
    <source>
        <dbReference type="ARBA" id="ARBA00023143"/>
    </source>
</evidence>
<sequence>MDTALLVGLAHRSALKRRMDVVAHNIANMSTAAFNKERSVFRQHLIDVPGAAGTVGGKIATVMDHGVVRNLEAGTMIPTSNPLDIFINGRAYLSIEGSDGQTVYTRNGRMTLDADRNLTLLSGEKVLDDNGQPIQFDEDDIDISIATDGSISTNNGERGRIGIVSFANEQNMKRRGNSLYETDQAPQPPENMTEFTIRQKAYEGSNVNPIESMVEMIDVMRAYEAASKQSSGIEEMRKDSLSRLAQVK</sequence>
<dbReference type="InterPro" id="IPR020013">
    <property type="entry name" value="Flagellar_FlgE/F/G"/>
</dbReference>
<feature type="domain" description="Flagellar hook protein FlgE/F/G-like D1" evidence="7">
    <location>
        <begin position="87"/>
        <end position="152"/>
    </location>
</feature>
<gene>
    <name evidence="8" type="ORF">SAMN04488071_0914</name>
</gene>
<evidence type="ECO:0000256" key="5">
    <source>
        <dbReference type="SAM" id="MobiDB-lite"/>
    </source>
</evidence>
<keyword evidence="8" id="KW-0969">Cilium</keyword>
<dbReference type="GO" id="GO:0009425">
    <property type="term" value="C:bacterial-type flagellum basal body"/>
    <property type="evidence" value="ECO:0007669"/>
    <property type="project" value="UniProtKB-SubCell"/>
</dbReference>
<dbReference type="SUPFAM" id="SSF117143">
    <property type="entry name" value="Flagellar hook protein flgE"/>
    <property type="match status" value="1"/>
</dbReference>
<evidence type="ECO:0000259" key="6">
    <source>
        <dbReference type="Pfam" id="PF06429"/>
    </source>
</evidence>
<keyword evidence="9" id="KW-1185">Reference proteome</keyword>
<dbReference type="InterPro" id="IPR010930">
    <property type="entry name" value="Flg_bb/hook_C_dom"/>
</dbReference>
<dbReference type="Proteomes" id="UP000183685">
    <property type="component" value="Unassembled WGS sequence"/>
</dbReference>
<evidence type="ECO:0000256" key="1">
    <source>
        <dbReference type="ARBA" id="ARBA00004117"/>
    </source>
</evidence>
<proteinExistence type="inferred from homology"/>
<dbReference type="EMBL" id="FNAK01000002">
    <property type="protein sequence ID" value="SDD58975.1"/>
    <property type="molecule type" value="Genomic_DNA"/>
</dbReference>
<dbReference type="NCBIfam" id="TIGR03506">
    <property type="entry name" value="FlgEFG_subfam"/>
    <property type="match status" value="1"/>
</dbReference>
<dbReference type="GO" id="GO:0071978">
    <property type="term" value="P:bacterial-type flagellum-dependent swarming motility"/>
    <property type="evidence" value="ECO:0007669"/>
    <property type="project" value="TreeGrafter"/>
</dbReference>
<evidence type="ECO:0000256" key="4">
    <source>
        <dbReference type="RuleBase" id="RU362116"/>
    </source>
</evidence>
<dbReference type="InterPro" id="IPR037925">
    <property type="entry name" value="FlgE/F/G-like"/>
</dbReference>
<dbReference type="STRING" id="637679.GCA_001550055_02629"/>
<evidence type="ECO:0000313" key="9">
    <source>
        <dbReference type="Proteomes" id="UP000183685"/>
    </source>
</evidence>
<reference evidence="8 9" key="1">
    <citation type="submission" date="2016-10" db="EMBL/GenBank/DDBJ databases">
        <authorList>
            <person name="de Groot N.N."/>
        </authorList>
    </citation>
    <scope>NUCLEOTIDE SEQUENCE [LARGE SCALE GENOMIC DNA]</scope>
    <source>
        <strain evidence="8 9">CGMCC 1.9109</strain>
    </source>
</reference>
<evidence type="ECO:0000313" key="8">
    <source>
        <dbReference type="EMBL" id="SDD58975.1"/>
    </source>
</evidence>
<keyword evidence="3 4" id="KW-0975">Bacterial flagellum</keyword>
<dbReference type="PANTHER" id="PTHR30435">
    <property type="entry name" value="FLAGELLAR PROTEIN"/>
    <property type="match status" value="1"/>
</dbReference>
<dbReference type="AlphaFoldDB" id="A0A1G6W1R0"/>